<keyword evidence="2" id="KW-1185">Reference proteome</keyword>
<sequence length="143" mass="16688">MHSIKFYQHRWSPLLRVNPNSPNCIHISLTCIFSLPHSPAHARCKEKMQRQTVRREEPGKCILTDMRYPFLQSRLLKMHSCILFSVKAPPSSWLAGQLSGFQDAQLSRRRLCCMEEGPQRLQLVKGKQESRLATISWSQWQLK</sequence>
<proteinExistence type="predicted"/>
<protein>
    <submittedName>
        <fullName evidence="1">Uncharacterized protein</fullName>
    </submittedName>
</protein>
<reference evidence="1" key="2">
    <citation type="submission" date="2025-09" db="UniProtKB">
        <authorList>
            <consortium name="Ensembl"/>
        </authorList>
    </citation>
    <scope>IDENTIFICATION</scope>
</reference>
<reference evidence="1" key="1">
    <citation type="submission" date="2025-08" db="UniProtKB">
        <authorList>
            <consortium name="Ensembl"/>
        </authorList>
    </citation>
    <scope>IDENTIFICATION</scope>
</reference>
<name>A0A3Q3J1E4_MONAL</name>
<evidence type="ECO:0000313" key="2">
    <source>
        <dbReference type="Proteomes" id="UP000261600"/>
    </source>
</evidence>
<organism evidence="1 2">
    <name type="scientific">Monopterus albus</name>
    <name type="common">Swamp eel</name>
    <dbReference type="NCBI Taxonomy" id="43700"/>
    <lineage>
        <taxon>Eukaryota</taxon>
        <taxon>Metazoa</taxon>
        <taxon>Chordata</taxon>
        <taxon>Craniata</taxon>
        <taxon>Vertebrata</taxon>
        <taxon>Euteleostomi</taxon>
        <taxon>Actinopterygii</taxon>
        <taxon>Neopterygii</taxon>
        <taxon>Teleostei</taxon>
        <taxon>Neoteleostei</taxon>
        <taxon>Acanthomorphata</taxon>
        <taxon>Anabantaria</taxon>
        <taxon>Synbranchiformes</taxon>
        <taxon>Synbranchidae</taxon>
        <taxon>Monopterus</taxon>
    </lineage>
</organism>
<dbReference type="Ensembl" id="ENSMALT00000010506.1">
    <property type="protein sequence ID" value="ENSMALP00000010285.1"/>
    <property type="gene ID" value="ENSMALG00000007327.1"/>
</dbReference>
<accession>A0A3Q3J1E4</accession>
<dbReference type="AlphaFoldDB" id="A0A3Q3J1E4"/>
<evidence type="ECO:0000313" key="1">
    <source>
        <dbReference type="Ensembl" id="ENSMALP00000010285.1"/>
    </source>
</evidence>
<dbReference type="Proteomes" id="UP000261600">
    <property type="component" value="Unplaced"/>
</dbReference>